<name>K7F2L7_PELSI</name>
<dbReference type="InterPro" id="IPR007110">
    <property type="entry name" value="Ig-like_dom"/>
</dbReference>
<evidence type="ECO:0000256" key="2">
    <source>
        <dbReference type="ARBA" id="ARBA00008215"/>
    </source>
</evidence>
<keyword evidence="8" id="KW-0325">Glycoprotein</keyword>
<feature type="domain" description="Ig-like" evidence="10">
    <location>
        <begin position="42"/>
        <end position="147"/>
    </location>
</feature>
<dbReference type="InterPro" id="IPR013106">
    <property type="entry name" value="Ig_V-set"/>
</dbReference>
<evidence type="ECO:0000256" key="1">
    <source>
        <dbReference type="ARBA" id="ARBA00004167"/>
    </source>
</evidence>
<dbReference type="GeneTree" id="ENSGT00390000014496"/>
<dbReference type="Proteomes" id="UP000007267">
    <property type="component" value="Unassembled WGS sequence"/>
</dbReference>
<keyword evidence="7" id="KW-0675">Receptor</keyword>
<proteinExistence type="inferred from homology"/>
<evidence type="ECO:0000256" key="6">
    <source>
        <dbReference type="ARBA" id="ARBA00023157"/>
    </source>
</evidence>
<dbReference type="GO" id="GO:0150077">
    <property type="term" value="P:regulation of neuroinflammatory response"/>
    <property type="evidence" value="ECO:0007669"/>
    <property type="project" value="InterPro"/>
</dbReference>
<dbReference type="AlphaFoldDB" id="K7F2L7"/>
<dbReference type="PANTHER" id="PTHR21462">
    <property type="entry name" value="CELL SURFACE GLYCOPROTEIN OX2 RECEPTOR PRECURSOR"/>
    <property type="match status" value="1"/>
</dbReference>
<dbReference type="PROSITE" id="PS50835">
    <property type="entry name" value="IG_LIKE"/>
    <property type="match status" value="1"/>
</dbReference>
<reference evidence="11" key="3">
    <citation type="submission" date="2025-08" db="UniProtKB">
        <authorList>
            <consortium name="Ensembl"/>
        </authorList>
    </citation>
    <scope>IDENTIFICATION</scope>
</reference>
<evidence type="ECO:0000313" key="11">
    <source>
        <dbReference type="Ensembl" id="ENSPSIP00000002277.1"/>
    </source>
</evidence>
<dbReference type="InterPro" id="IPR003599">
    <property type="entry name" value="Ig_sub"/>
</dbReference>
<dbReference type="GO" id="GO:0038023">
    <property type="term" value="F:signaling receptor activity"/>
    <property type="evidence" value="ECO:0007669"/>
    <property type="project" value="InterPro"/>
</dbReference>
<dbReference type="PANTHER" id="PTHR21462:SF2">
    <property type="entry name" value="CELL SURFACE GLYCOPROTEIN CD200 RECEPTOR 2"/>
    <property type="match status" value="1"/>
</dbReference>
<dbReference type="Ensembl" id="ENSPSIT00000002284.1">
    <property type="protein sequence ID" value="ENSPSIP00000002277.1"/>
    <property type="gene ID" value="ENSPSIG00000002262.1"/>
</dbReference>
<dbReference type="InterPro" id="IPR040012">
    <property type="entry name" value="CD200R"/>
</dbReference>
<evidence type="ECO:0000256" key="3">
    <source>
        <dbReference type="ARBA" id="ARBA00022692"/>
    </source>
</evidence>
<feature type="transmembrane region" description="Helical" evidence="9">
    <location>
        <begin position="233"/>
        <end position="257"/>
    </location>
</feature>
<dbReference type="Pfam" id="PF08205">
    <property type="entry name" value="C2-set_2"/>
    <property type="match status" value="1"/>
</dbReference>
<evidence type="ECO:0000256" key="8">
    <source>
        <dbReference type="ARBA" id="ARBA00023180"/>
    </source>
</evidence>
<evidence type="ECO:0000256" key="7">
    <source>
        <dbReference type="ARBA" id="ARBA00023170"/>
    </source>
</evidence>
<reference evidence="12" key="1">
    <citation type="submission" date="2011-10" db="EMBL/GenBank/DDBJ databases">
        <authorList>
            <consortium name="Soft-shell Turtle Genome Consortium"/>
        </authorList>
    </citation>
    <scope>NUCLEOTIDE SEQUENCE [LARGE SCALE GENOMIC DNA]</scope>
    <source>
        <strain evidence="12">Daiwa-1</strain>
    </source>
</reference>
<dbReference type="InterPro" id="IPR036179">
    <property type="entry name" value="Ig-like_dom_sf"/>
</dbReference>
<dbReference type="Gene3D" id="2.60.40.10">
    <property type="entry name" value="Immunoglobulins"/>
    <property type="match status" value="2"/>
</dbReference>
<keyword evidence="3 9" id="KW-0812">Transmembrane</keyword>
<evidence type="ECO:0000256" key="4">
    <source>
        <dbReference type="ARBA" id="ARBA00022989"/>
    </source>
</evidence>
<comment type="similarity">
    <text evidence="2">Belongs to the CD200R family.</text>
</comment>
<dbReference type="InterPro" id="IPR013162">
    <property type="entry name" value="CD80_C2-set"/>
</dbReference>
<evidence type="ECO:0000256" key="5">
    <source>
        <dbReference type="ARBA" id="ARBA00023136"/>
    </source>
</evidence>
<dbReference type="STRING" id="13735.ENSPSIP00000002277"/>
<dbReference type="InterPro" id="IPR013783">
    <property type="entry name" value="Ig-like_fold"/>
</dbReference>
<keyword evidence="6" id="KW-1015">Disulfide bond</keyword>
<reference evidence="12" key="2">
    <citation type="journal article" date="2013" name="Nat. Genet.">
        <title>The draft genomes of soft-shell turtle and green sea turtle yield insights into the development and evolution of the turtle-specific body plan.</title>
        <authorList>
            <person name="Wang Z."/>
            <person name="Pascual-Anaya J."/>
            <person name="Zadissa A."/>
            <person name="Li W."/>
            <person name="Niimura Y."/>
            <person name="Huang Z."/>
            <person name="Li C."/>
            <person name="White S."/>
            <person name="Xiong Z."/>
            <person name="Fang D."/>
            <person name="Wang B."/>
            <person name="Ming Y."/>
            <person name="Chen Y."/>
            <person name="Zheng Y."/>
            <person name="Kuraku S."/>
            <person name="Pignatelli M."/>
            <person name="Herrero J."/>
            <person name="Beal K."/>
            <person name="Nozawa M."/>
            <person name="Li Q."/>
            <person name="Wang J."/>
            <person name="Zhang H."/>
            <person name="Yu L."/>
            <person name="Shigenobu S."/>
            <person name="Wang J."/>
            <person name="Liu J."/>
            <person name="Flicek P."/>
            <person name="Searle S."/>
            <person name="Wang J."/>
            <person name="Kuratani S."/>
            <person name="Yin Y."/>
            <person name="Aken B."/>
            <person name="Zhang G."/>
            <person name="Irie N."/>
        </authorList>
    </citation>
    <scope>NUCLEOTIDE SEQUENCE [LARGE SCALE GENOMIC DNA]</scope>
    <source>
        <strain evidence="12">Daiwa-1</strain>
    </source>
</reference>
<dbReference type="GO" id="GO:0009897">
    <property type="term" value="C:external side of plasma membrane"/>
    <property type="evidence" value="ECO:0007669"/>
    <property type="project" value="TreeGrafter"/>
</dbReference>
<evidence type="ECO:0000259" key="10">
    <source>
        <dbReference type="PROSITE" id="PS50835"/>
    </source>
</evidence>
<comment type="subcellular location">
    <subcellularLocation>
        <location evidence="1">Membrane</location>
        <topology evidence="1">Single-pass membrane protein</topology>
    </subcellularLocation>
</comment>
<sequence>MVTRGSQARNSTGADTKCCQGYNSSIDKKEDTQNLVQWTSLPNGNTNVHGIAGDSVNLICVNTSSLVDITSVIWKIIPKTGEPCTLAYRTDKNKTDRINCSERIDWKSSPDTDTALQIQNVILSDEGIYICEFVSAEGNFNQNYTLIVLVPPEMNLICDSNRDAVCKAAAGKPAAQIFWAPRGDSKNETENHPNGTVTVLSTYSFNKTGVTCTVSHPAWNMNQSKECKPVHVWTIWLCAIAAGILGILFILTSIFLWKLHHGRLGYKSERPETAPTHNVQDSNEQHELEPYASYVQKENTIYSTMYEVVECEHPPPRLQSAT</sequence>
<accession>K7F2L7</accession>
<keyword evidence="5 9" id="KW-0472">Membrane</keyword>
<dbReference type="SMART" id="SM00409">
    <property type="entry name" value="IG"/>
    <property type="match status" value="1"/>
</dbReference>
<evidence type="ECO:0000313" key="12">
    <source>
        <dbReference type="Proteomes" id="UP000007267"/>
    </source>
</evidence>
<dbReference type="Pfam" id="PF07686">
    <property type="entry name" value="V-set"/>
    <property type="match status" value="1"/>
</dbReference>
<dbReference type="eggNOG" id="ENOG502S9IV">
    <property type="taxonomic scope" value="Eukaryota"/>
</dbReference>
<reference evidence="11" key="4">
    <citation type="submission" date="2025-09" db="UniProtKB">
        <authorList>
            <consortium name="Ensembl"/>
        </authorList>
    </citation>
    <scope>IDENTIFICATION</scope>
</reference>
<dbReference type="OMA" id="TCKSPKP"/>
<evidence type="ECO:0000256" key="9">
    <source>
        <dbReference type="SAM" id="Phobius"/>
    </source>
</evidence>
<keyword evidence="4 9" id="KW-1133">Transmembrane helix</keyword>
<keyword evidence="12" id="KW-1185">Reference proteome</keyword>
<dbReference type="HOGENOM" id="CLU_069156_0_1_1"/>
<protein>
    <submittedName>
        <fullName evidence="11">CD200 receptor 1</fullName>
    </submittedName>
</protein>
<dbReference type="EMBL" id="AGCU01013637">
    <property type="status" value="NOT_ANNOTATED_CDS"/>
    <property type="molecule type" value="Genomic_DNA"/>
</dbReference>
<organism evidence="11 12">
    <name type="scientific">Pelodiscus sinensis</name>
    <name type="common">Chinese softshell turtle</name>
    <name type="synonym">Trionyx sinensis</name>
    <dbReference type="NCBI Taxonomy" id="13735"/>
    <lineage>
        <taxon>Eukaryota</taxon>
        <taxon>Metazoa</taxon>
        <taxon>Chordata</taxon>
        <taxon>Craniata</taxon>
        <taxon>Vertebrata</taxon>
        <taxon>Euteleostomi</taxon>
        <taxon>Archelosauria</taxon>
        <taxon>Testudinata</taxon>
        <taxon>Testudines</taxon>
        <taxon>Cryptodira</taxon>
        <taxon>Trionychia</taxon>
        <taxon>Trionychidae</taxon>
        <taxon>Pelodiscus</taxon>
    </lineage>
</organism>
<dbReference type="SUPFAM" id="SSF48726">
    <property type="entry name" value="Immunoglobulin"/>
    <property type="match status" value="2"/>
</dbReference>